<evidence type="ECO:0000259" key="1">
    <source>
        <dbReference type="SMART" id="SM01126"/>
    </source>
</evidence>
<proteinExistence type="predicted"/>
<evidence type="ECO:0000313" key="3">
    <source>
        <dbReference type="Proteomes" id="UP001479290"/>
    </source>
</evidence>
<feature type="domain" description="ISXO2-like transposase" evidence="1">
    <location>
        <begin position="148"/>
        <end position="299"/>
    </location>
</feature>
<dbReference type="InterPro" id="IPR053164">
    <property type="entry name" value="IS1016-like_transposase"/>
</dbReference>
<dbReference type="NCBIfam" id="NF033547">
    <property type="entry name" value="transpos_IS1595"/>
    <property type="match status" value="1"/>
</dbReference>
<dbReference type="InterPro" id="IPR024445">
    <property type="entry name" value="Tnp_ISXO2-like"/>
</dbReference>
<organism evidence="2 3">
    <name type="scientific">Culter alburnus</name>
    <name type="common">Topmouth culter</name>
    <dbReference type="NCBI Taxonomy" id="194366"/>
    <lineage>
        <taxon>Eukaryota</taxon>
        <taxon>Metazoa</taxon>
        <taxon>Chordata</taxon>
        <taxon>Craniata</taxon>
        <taxon>Vertebrata</taxon>
        <taxon>Euteleostomi</taxon>
        <taxon>Actinopterygii</taxon>
        <taxon>Neopterygii</taxon>
        <taxon>Teleostei</taxon>
        <taxon>Ostariophysi</taxon>
        <taxon>Cypriniformes</taxon>
        <taxon>Xenocyprididae</taxon>
        <taxon>Xenocypridinae</taxon>
        <taxon>Culter</taxon>
    </lineage>
</organism>
<dbReference type="Pfam" id="PF13408">
    <property type="entry name" value="Zn_ribbon_recom"/>
    <property type="match status" value="1"/>
</dbReference>
<dbReference type="Proteomes" id="UP001479290">
    <property type="component" value="Unassembled WGS sequence"/>
</dbReference>
<name>A0AAW1ZX14_CULAL</name>
<accession>A0AAW1ZX14</accession>
<dbReference type="AlphaFoldDB" id="A0AAW1ZX14"/>
<dbReference type="PANTHER" id="PTHR47163:SF2">
    <property type="entry name" value="SI:DKEY-17M8.2"/>
    <property type="match status" value="1"/>
</dbReference>
<dbReference type="EMBL" id="JAWDJR010000012">
    <property type="protein sequence ID" value="KAK9965897.1"/>
    <property type="molecule type" value="Genomic_DNA"/>
</dbReference>
<dbReference type="InterPro" id="IPR025827">
    <property type="entry name" value="Zn_ribbon_recom_dom"/>
</dbReference>
<keyword evidence="3" id="KW-1185">Reference proteome</keyword>
<evidence type="ECO:0000313" key="2">
    <source>
        <dbReference type="EMBL" id="KAK9965897.1"/>
    </source>
</evidence>
<comment type="caution">
    <text evidence="2">The sequence shown here is derived from an EMBL/GenBank/DDBJ whole genome shotgun (WGS) entry which is preliminary data.</text>
</comment>
<gene>
    <name evidence="2" type="ORF">ABG768_004962</name>
</gene>
<dbReference type="SMART" id="SM01126">
    <property type="entry name" value="DDE_Tnp_IS1595"/>
    <property type="match status" value="1"/>
</dbReference>
<sequence length="322" mass="38352">MAGLMTKLLLMAVQKPSKKGKLKVIKWLQKKKLLTSRVLCSRCGQKMKLTRNSKISDGYNWVCRSKNHRGVKSSRSVRTGSLFEKSKISLPSWLTFIYRFSQGLHLRQIDMMQDRIARSSKTLSRMAKVLRKICTKAMKEYQKRRRQQMGGQQEFVVIDESNFRHKRKYGRGRASTTWRRRKWVFGMLGVKHNLRRPILRLVTRRSRNHLIPIIVKHVRPGTILISDEWRAYRGVLANMGYRHFTVNHSHWFVDPNTGAHSQHLERAWLSYKTRVWRLRGNRTEKMLKEHLALIEWTNWLGERHRRGVLGRLFRDIYHQFPV</sequence>
<dbReference type="Pfam" id="PF12762">
    <property type="entry name" value="DDE_Tnp_IS1595"/>
    <property type="match status" value="1"/>
</dbReference>
<reference evidence="2 3" key="1">
    <citation type="submission" date="2024-05" db="EMBL/GenBank/DDBJ databases">
        <title>A high-quality chromosomal-level genome assembly of Topmouth culter (Culter alburnus).</title>
        <authorList>
            <person name="Zhao H."/>
        </authorList>
    </citation>
    <scope>NUCLEOTIDE SEQUENCE [LARGE SCALE GENOMIC DNA]</scope>
    <source>
        <strain evidence="2">CATC2023</strain>
        <tissue evidence="2">Muscle</tissue>
    </source>
</reference>
<dbReference type="PANTHER" id="PTHR47163">
    <property type="entry name" value="DDE_TNP_IS1595 DOMAIN-CONTAINING PROTEIN"/>
    <property type="match status" value="1"/>
</dbReference>
<protein>
    <recommendedName>
        <fullName evidence="1">ISXO2-like transposase domain-containing protein</fullName>
    </recommendedName>
</protein>